<dbReference type="RefSeq" id="WP_071163804.1">
    <property type="nucleotide sequence ID" value="NZ_CP017812.1"/>
</dbReference>
<keyword evidence="1" id="KW-0472">Membrane</keyword>
<dbReference type="AlphaFoldDB" id="A0A1D9MJF2"/>
<feature type="transmembrane region" description="Helical" evidence="1">
    <location>
        <begin position="87"/>
        <end position="105"/>
    </location>
</feature>
<evidence type="ECO:0000313" key="2">
    <source>
        <dbReference type="EMBL" id="AOZ72338.1"/>
    </source>
</evidence>
<organism evidence="2 3">
    <name type="scientific">Boudabousia tangfeifanii</name>
    <dbReference type="NCBI Taxonomy" id="1912795"/>
    <lineage>
        <taxon>Bacteria</taxon>
        <taxon>Bacillati</taxon>
        <taxon>Actinomycetota</taxon>
        <taxon>Actinomycetes</taxon>
        <taxon>Actinomycetales</taxon>
        <taxon>Actinomycetaceae</taxon>
        <taxon>Boudabousia</taxon>
    </lineage>
</organism>
<dbReference type="KEGG" id="avu:BK816_02675"/>
<name>A0A1D9MJF2_9ACTO</name>
<keyword evidence="3" id="KW-1185">Reference proteome</keyword>
<accession>A0A1D9MJF2</accession>
<evidence type="ECO:0000256" key="1">
    <source>
        <dbReference type="SAM" id="Phobius"/>
    </source>
</evidence>
<reference evidence="2 3" key="1">
    <citation type="submission" date="2016-10" db="EMBL/GenBank/DDBJ databases">
        <title>Actinomyces aegypiusis sp. nov., isolated from the Aegypius monachus in Qinghai Tibet Plateau China.</title>
        <authorList>
            <person name="Wang Y."/>
        </authorList>
    </citation>
    <scope>NUCLEOTIDE SEQUENCE [LARGE SCALE GENOMIC DNA]</scope>
    <source>
        <strain evidence="2 3">VUL4_3</strain>
    </source>
</reference>
<evidence type="ECO:0008006" key="4">
    <source>
        <dbReference type="Google" id="ProtNLM"/>
    </source>
</evidence>
<protein>
    <recommendedName>
        <fullName evidence="4">DUF2700 domain-containing protein</fullName>
    </recommendedName>
</protein>
<sequence length="110" mass="12100">MSRKSHLEVPDTLWDTKNDVTVTTNEVAMEIFKVLLPIIVSAIIAVAVVFIVNKYAKNKKPEDTYMIEGLIVGMMFGASLGLTFEQFSFGTGVGVVLGMTIGLFIDKKKK</sequence>
<dbReference type="Proteomes" id="UP000176288">
    <property type="component" value="Chromosome"/>
</dbReference>
<gene>
    <name evidence="2" type="ORF">BK816_02675</name>
</gene>
<proteinExistence type="predicted"/>
<evidence type="ECO:0000313" key="3">
    <source>
        <dbReference type="Proteomes" id="UP000176288"/>
    </source>
</evidence>
<keyword evidence="1" id="KW-0812">Transmembrane</keyword>
<dbReference type="EMBL" id="CP017812">
    <property type="protein sequence ID" value="AOZ72338.1"/>
    <property type="molecule type" value="Genomic_DNA"/>
</dbReference>
<dbReference type="OrthoDB" id="1693179at2"/>
<feature type="transmembrane region" description="Helical" evidence="1">
    <location>
        <begin position="64"/>
        <end position="81"/>
    </location>
</feature>
<keyword evidence="1" id="KW-1133">Transmembrane helix</keyword>
<feature type="transmembrane region" description="Helical" evidence="1">
    <location>
        <begin position="31"/>
        <end position="52"/>
    </location>
</feature>